<sequence length="194" mass="21704">MEFFQSSKAGETSQYHHSHHENLSSGLDINLNILSTNPGTGKSFRGDVRADAAMLSINAEQWAKFHKAFEEVYGVSVDDVKRGRCDKYAPQSKVTEIVNLRGTMAHRGCFTNHTPDRDAEDQFMTLSDYCDSVFEEALRNSSMALRAAQTFSENSDIITACDKMRRICDIVVGTNRIDSRARPPFMSGGVNSFY</sequence>
<name>A0A5M9JKH1_MONFR</name>
<proteinExistence type="predicted"/>
<keyword evidence="3" id="KW-1185">Reference proteome</keyword>
<dbReference type="AlphaFoldDB" id="A0A5M9JKH1"/>
<dbReference type="Proteomes" id="UP000322873">
    <property type="component" value="Unassembled WGS sequence"/>
</dbReference>
<evidence type="ECO:0000313" key="3">
    <source>
        <dbReference type="Proteomes" id="UP000322873"/>
    </source>
</evidence>
<accession>A0A5M9JKH1</accession>
<reference evidence="2 3" key="1">
    <citation type="submission" date="2019-06" db="EMBL/GenBank/DDBJ databases">
        <title>Genome Sequence of the Brown Rot Fungal Pathogen Monilinia fructicola.</title>
        <authorList>
            <person name="De Miccolis Angelini R.M."/>
            <person name="Landi L."/>
            <person name="Abate D."/>
            <person name="Pollastro S."/>
            <person name="Romanazzi G."/>
            <person name="Faretra F."/>
        </authorList>
    </citation>
    <scope>NUCLEOTIDE SEQUENCE [LARGE SCALE GENOMIC DNA]</scope>
    <source>
        <strain evidence="2 3">Mfrc123</strain>
    </source>
</reference>
<dbReference type="EMBL" id="VICG01000009">
    <property type="protein sequence ID" value="KAA8568459.1"/>
    <property type="molecule type" value="Genomic_DNA"/>
</dbReference>
<organism evidence="2 3">
    <name type="scientific">Monilinia fructicola</name>
    <name type="common">Brown rot fungus</name>
    <name type="synonym">Ciboria fructicola</name>
    <dbReference type="NCBI Taxonomy" id="38448"/>
    <lineage>
        <taxon>Eukaryota</taxon>
        <taxon>Fungi</taxon>
        <taxon>Dikarya</taxon>
        <taxon>Ascomycota</taxon>
        <taxon>Pezizomycotina</taxon>
        <taxon>Leotiomycetes</taxon>
        <taxon>Helotiales</taxon>
        <taxon>Sclerotiniaceae</taxon>
        <taxon>Monilinia</taxon>
    </lineage>
</organism>
<feature type="region of interest" description="Disordered" evidence="1">
    <location>
        <begin position="1"/>
        <end position="21"/>
    </location>
</feature>
<evidence type="ECO:0000313" key="2">
    <source>
        <dbReference type="EMBL" id="KAA8568459.1"/>
    </source>
</evidence>
<comment type="caution">
    <text evidence="2">The sequence shown here is derived from an EMBL/GenBank/DDBJ whole genome shotgun (WGS) entry which is preliminary data.</text>
</comment>
<protein>
    <submittedName>
        <fullName evidence="2">Uncharacterized protein</fullName>
    </submittedName>
</protein>
<gene>
    <name evidence="2" type="ORF">EYC84_007491</name>
</gene>
<dbReference type="VEuPathDB" id="FungiDB:MFRU_012g00260"/>
<evidence type="ECO:0000256" key="1">
    <source>
        <dbReference type="SAM" id="MobiDB-lite"/>
    </source>
</evidence>
<feature type="compositionally biased region" description="Polar residues" evidence="1">
    <location>
        <begin position="1"/>
        <end position="15"/>
    </location>
</feature>